<evidence type="ECO:0000313" key="1">
    <source>
        <dbReference type="EMBL" id="RHX86981.1"/>
    </source>
</evidence>
<dbReference type="AlphaFoldDB" id="A0A396YUT8"/>
<accession>A0A396YUT8</accession>
<dbReference type="RefSeq" id="WP_118969997.1">
    <property type="nucleotide sequence ID" value="NZ_QHCT01000006.1"/>
</dbReference>
<dbReference type="PROSITE" id="PS51257">
    <property type="entry name" value="PROKAR_LIPOPROTEIN"/>
    <property type="match status" value="1"/>
</dbReference>
<comment type="caution">
    <text evidence="1">The sequence shown here is derived from an EMBL/GenBank/DDBJ whole genome shotgun (WGS) entry which is preliminary data.</text>
</comment>
<dbReference type="OrthoDB" id="333537at2"/>
<name>A0A396YUT8_9LEPT</name>
<sequence length="208" mass="23368">MNRTQLKIYIFIFQFTFLGCDGGGNKTTDASFYLSLVIDRPSLMLVGDSISAFWPTELLEPFVASKTAFPNRNTLEILRATENMQGHFRACTYNGGANDYLGILSPVSDSSIEKTVSRQKQAIEILKSKCDSLVVLGIWNVEAPWPIVAVRQMNDKMKREIQDEFVLDPSSEITSDMLVDGGHLTYRGYQKLSDLVKEAFRLKGVLIQ</sequence>
<dbReference type="EMBL" id="QHCT01000006">
    <property type="protein sequence ID" value="RHX86981.1"/>
    <property type="molecule type" value="Genomic_DNA"/>
</dbReference>
<dbReference type="Gene3D" id="3.40.50.1110">
    <property type="entry name" value="SGNH hydrolase"/>
    <property type="match status" value="1"/>
</dbReference>
<reference evidence="2" key="1">
    <citation type="submission" date="2018-05" db="EMBL/GenBank/DDBJ databases">
        <title>Leptospira yasudae sp. nov. and Leptospira stimsonii sp. nov., two pathogenic species of the genus Leptospira isolated from environmental sources.</title>
        <authorList>
            <person name="Casanovas-Massana A."/>
            <person name="Hamond C."/>
            <person name="Santos L.A."/>
            <person name="Hacker K.P."/>
            <person name="Balassiano I."/>
            <person name="Medeiros M.A."/>
            <person name="Reis M.G."/>
            <person name="Ko A.I."/>
            <person name="Wunder E.A."/>
        </authorList>
    </citation>
    <scope>NUCLEOTIDE SEQUENCE [LARGE SCALE GENOMIC DNA]</scope>
    <source>
        <strain evidence="2">Yale</strain>
    </source>
</reference>
<dbReference type="InterPro" id="IPR036514">
    <property type="entry name" value="SGNH_hydro_sf"/>
</dbReference>
<evidence type="ECO:0008006" key="3">
    <source>
        <dbReference type="Google" id="ProtNLM"/>
    </source>
</evidence>
<protein>
    <recommendedName>
        <fullName evidence="3">SGNH/GDSL hydrolase family protein</fullName>
    </recommendedName>
</protein>
<dbReference type="Proteomes" id="UP000265798">
    <property type="component" value="Unassembled WGS sequence"/>
</dbReference>
<gene>
    <name evidence="1" type="ORF">DLM75_18555</name>
</gene>
<organism evidence="1 2">
    <name type="scientific">Leptospira stimsonii</name>
    <dbReference type="NCBI Taxonomy" id="2202203"/>
    <lineage>
        <taxon>Bacteria</taxon>
        <taxon>Pseudomonadati</taxon>
        <taxon>Spirochaetota</taxon>
        <taxon>Spirochaetia</taxon>
        <taxon>Leptospirales</taxon>
        <taxon>Leptospiraceae</taxon>
        <taxon>Leptospira</taxon>
    </lineage>
</organism>
<proteinExistence type="predicted"/>
<evidence type="ECO:0000313" key="2">
    <source>
        <dbReference type="Proteomes" id="UP000265798"/>
    </source>
</evidence>
<dbReference type="GO" id="GO:0016788">
    <property type="term" value="F:hydrolase activity, acting on ester bonds"/>
    <property type="evidence" value="ECO:0007669"/>
    <property type="project" value="UniProtKB-ARBA"/>
</dbReference>
<dbReference type="SUPFAM" id="SSF52266">
    <property type="entry name" value="SGNH hydrolase"/>
    <property type="match status" value="1"/>
</dbReference>